<dbReference type="AlphaFoldDB" id="A0A8T0SQS2"/>
<feature type="domain" description="GRF-type" evidence="7">
    <location>
        <begin position="45"/>
        <end position="82"/>
    </location>
</feature>
<dbReference type="Pfam" id="PF06839">
    <property type="entry name" value="Zn_ribbon_GRF"/>
    <property type="match status" value="1"/>
</dbReference>
<keyword evidence="9" id="KW-1185">Reference proteome</keyword>
<keyword evidence="6" id="KW-1133">Transmembrane helix</keyword>
<evidence type="ECO:0000256" key="4">
    <source>
        <dbReference type="SAM" id="Coils"/>
    </source>
</evidence>
<evidence type="ECO:0000313" key="8">
    <source>
        <dbReference type="EMBL" id="KAG2600467.1"/>
    </source>
</evidence>
<protein>
    <recommendedName>
        <fullName evidence="7">GRF-type domain-containing protein</fullName>
    </recommendedName>
</protein>
<comment type="caution">
    <text evidence="8">The sequence shown here is derived from an EMBL/GenBank/DDBJ whole genome shotgun (WGS) entry which is preliminary data.</text>
</comment>
<feature type="transmembrane region" description="Helical" evidence="6">
    <location>
        <begin position="159"/>
        <end position="181"/>
    </location>
</feature>
<evidence type="ECO:0000256" key="3">
    <source>
        <dbReference type="ARBA" id="ARBA00022833"/>
    </source>
</evidence>
<keyword evidence="4" id="KW-0175">Coiled coil</keyword>
<dbReference type="EMBL" id="CM029045">
    <property type="protein sequence ID" value="KAG2600467.1"/>
    <property type="molecule type" value="Genomic_DNA"/>
</dbReference>
<evidence type="ECO:0000259" key="7">
    <source>
        <dbReference type="Pfam" id="PF06839"/>
    </source>
</evidence>
<dbReference type="Proteomes" id="UP000823388">
    <property type="component" value="Chromosome 5K"/>
</dbReference>
<feature type="coiled-coil region" evidence="4">
    <location>
        <begin position="104"/>
        <end position="158"/>
    </location>
</feature>
<organism evidence="8 9">
    <name type="scientific">Panicum virgatum</name>
    <name type="common">Blackwell switchgrass</name>
    <dbReference type="NCBI Taxonomy" id="38727"/>
    <lineage>
        <taxon>Eukaryota</taxon>
        <taxon>Viridiplantae</taxon>
        <taxon>Streptophyta</taxon>
        <taxon>Embryophyta</taxon>
        <taxon>Tracheophyta</taxon>
        <taxon>Spermatophyta</taxon>
        <taxon>Magnoliopsida</taxon>
        <taxon>Liliopsida</taxon>
        <taxon>Poales</taxon>
        <taxon>Poaceae</taxon>
        <taxon>PACMAD clade</taxon>
        <taxon>Panicoideae</taxon>
        <taxon>Panicodae</taxon>
        <taxon>Paniceae</taxon>
        <taxon>Panicinae</taxon>
        <taxon>Panicum</taxon>
        <taxon>Panicum sect. Hiantes</taxon>
    </lineage>
</organism>
<dbReference type="PANTHER" id="PTHR33248">
    <property type="entry name" value="ZINC ION-BINDING PROTEIN"/>
    <property type="match status" value="1"/>
</dbReference>
<evidence type="ECO:0000313" key="9">
    <source>
        <dbReference type="Proteomes" id="UP000823388"/>
    </source>
</evidence>
<feature type="compositionally biased region" description="Low complexity" evidence="5">
    <location>
        <begin position="1"/>
        <end position="18"/>
    </location>
</feature>
<dbReference type="InterPro" id="IPR010666">
    <property type="entry name" value="Znf_GRF"/>
</dbReference>
<keyword evidence="1" id="KW-0479">Metal-binding</keyword>
<feature type="region of interest" description="Disordered" evidence="5">
    <location>
        <begin position="1"/>
        <end position="23"/>
    </location>
</feature>
<accession>A0A8T0SQS2</accession>
<sequence length="184" mass="21420">MASSSSRSSRWSTSSSRGRGCGGTERFTAPVPYRVGPYDYSQAVKCPCNRKAPCWTSWSDDNPGRRYYRCPSGLKPGDCGYYVLIDHQATQNEHILLCDHCDVVWRLRKEKAEEEEQVQRVQEENGELRQMIVLLEKEKDELKNKMEVKEQLETKENNYFSWFSRCFVVFSLLGLLFVLMYSTM</sequence>
<reference evidence="8" key="1">
    <citation type="submission" date="2020-05" db="EMBL/GenBank/DDBJ databases">
        <title>WGS assembly of Panicum virgatum.</title>
        <authorList>
            <person name="Lovell J.T."/>
            <person name="Jenkins J."/>
            <person name="Shu S."/>
            <person name="Juenger T.E."/>
            <person name="Schmutz J."/>
        </authorList>
    </citation>
    <scope>NUCLEOTIDE SEQUENCE</scope>
    <source>
        <strain evidence="8">AP13</strain>
    </source>
</reference>
<keyword evidence="6" id="KW-0812">Transmembrane</keyword>
<proteinExistence type="predicted"/>
<dbReference type="GO" id="GO:0008270">
    <property type="term" value="F:zinc ion binding"/>
    <property type="evidence" value="ECO:0007669"/>
    <property type="project" value="UniProtKB-KW"/>
</dbReference>
<gene>
    <name evidence="8" type="ORF">PVAP13_5KG523200</name>
</gene>
<evidence type="ECO:0000256" key="2">
    <source>
        <dbReference type="ARBA" id="ARBA00022771"/>
    </source>
</evidence>
<keyword evidence="2" id="KW-0863">Zinc-finger</keyword>
<evidence type="ECO:0000256" key="1">
    <source>
        <dbReference type="ARBA" id="ARBA00022723"/>
    </source>
</evidence>
<keyword evidence="3" id="KW-0862">Zinc</keyword>
<evidence type="ECO:0000256" key="5">
    <source>
        <dbReference type="SAM" id="MobiDB-lite"/>
    </source>
</evidence>
<name>A0A8T0SQS2_PANVG</name>
<keyword evidence="6" id="KW-0472">Membrane</keyword>
<evidence type="ECO:0000256" key="6">
    <source>
        <dbReference type="SAM" id="Phobius"/>
    </source>
</evidence>